<protein>
    <submittedName>
        <fullName evidence="1">Uncharacterized protein</fullName>
    </submittedName>
</protein>
<dbReference type="Proteomes" id="UP000054538">
    <property type="component" value="Unassembled WGS sequence"/>
</dbReference>
<dbReference type="EMBL" id="KN825927">
    <property type="protein sequence ID" value="KIK80813.1"/>
    <property type="molecule type" value="Genomic_DNA"/>
</dbReference>
<gene>
    <name evidence="1" type="ORF">PAXRUDRAFT_833323</name>
</gene>
<evidence type="ECO:0000313" key="2">
    <source>
        <dbReference type="Proteomes" id="UP000054538"/>
    </source>
</evidence>
<sequence>MVAREDSHRWTRLRREQNGWQQTRRRPDERCGREARKIDSHLFRASASPLESEQGPCGLIVNWRATC</sequence>
<reference evidence="1 2" key="1">
    <citation type="submission" date="2014-04" db="EMBL/GenBank/DDBJ databases">
        <authorList>
            <consortium name="DOE Joint Genome Institute"/>
            <person name="Kuo A."/>
            <person name="Kohler A."/>
            <person name="Jargeat P."/>
            <person name="Nagy L.G."/>
            <person name="Floudas D."/>
            <person name="Copeland A."/>
            <person name="Barry K.W."/>
            <person name="Cichocki N."/>
            <person name="Veneault-Fourrey C."/>
            <person name="LaButti K."/>
            <person name="Lindquist E.A."/>
            <person name="Lipzen A."/>
            <person name="Lundell T."/>
            <person name="Morin E."/>
            <person name="Murat C."/>
            <person name="Sun H."/>
            <person name="Tunlid A."/>
            <person name="Henrissat B."/>
            <person name="Grigoriev I.V."/>
            <person name="Hibbett D.S."/>
            <person name="Martin F."/>
            <person name="Nordberg H.P."/>
            <person name="Cantor M.N."/>
            <person name="Hua S.X."/>
        </authorList>
    </citation>
    <scope>NUCLEOTIDE SEQUENCE [LARGE SCALE GENOMIC DNA]</scope>
    <source>
        <strain evidence="1 2">Ve08.2h10</strain>
    </source>
</reference>
<accession>A0A0D0CYU3</accession>
<proteinExistence type="predicted"/>
<dbReference type="InParanoid" id="A0A0D0CYU3"/>
<dbReference type="AlphaFoldDB" id="A0A0D0CYU3"/>
<organism evidence="1 2">
    <name type="scientific">Paxillus rubicundulus Ve08.2h10</name>
    <dbReference type="NCBI Taxonomy" id="930991"/>
    <lineage>
        <taxon>Eukaryota</taxon>
        <taxon>Fungi</taxon>
        <taxon>Dikarya</taxon>
        <taxon>Basidiomycota</taxon>
        <taxon>Agaricomycotina</taxon>
        <taxon>Agaricomycetes</taxon>
        <taxon>Agaricomycetidae</taxon>
        <taxon>Boletales</taxon>
        <taxon>Paxilineae</taxon>
        <taxon>Paxillaceae</taxon>
        <taxon>Paxillus</taxon>
    </lineage>
</organism>
<reference evidence="2" key="2">
    <citation type="submission" date="2015-01" db="EMBL/GenBank/DDBJ databases">
        <title>Evolutionary Origins and Diversification of the Mycorrhizal Mutualists.</title>
        <authorList>
            <consortium name="DOE Joint Genome Institute"/>
            <consortium name="Mycorrhizal Genomics Consortium"/>
            <person name="Kohler A."/>
            <person name="Kuo A."/>
            <person name="Nagy L.G."/>
            <person name="Floudas D."/>
            <person name="Copeland A."/>
            <person name="Barry K.W."/>
            <person name="Cichocki N."/>
            <person name="Veneault-Fourrey C."/>
            <person name="LaButti K."/>
            <person name="Lindquist E.A."/>
            <person name="Lipzen A."/>
            <person name="Lundell T."/>
            <person name="Morin E."/>
            <person name="Murat C."/>
            <person name="Riley R."/>
            <person name="Ohm R."/>
            <person name="Sun H."/>
            <person name="Tunlid A."/>
            <person name="Henrissat B."/>
            <person name="Grigoriev I.V."/>
            <person name="Hibbett D.S."/>
            <person name="Martin F."/>
        </authorList>
    </citation>
    <scope>NUCLEOTIDE SEQUENCE [LARGE SCALE GENOMIC DNA]</scope>
    <source>
        <strain evidence="2">Ve08.2h10</strain>
    </source>
</reference>
<keyword evidence="2" id="KW-1185">Reference proteome</keyword>
<name>A0A0D0CYU3_9AGAM</name>
<evidence type="ECO:0000313" key="1">
    <source>
        <dbReference type="EMBL" id="KIK80813.1"/>
    </source>
</evidence>
<dbReference type="HOGENOM" id="CLU_195666_0_0_1"/>